<dbReference type="EMBL" id="GBXM01022591">
    <property type="protein sequence ID" value="JAH85986.1"/>
    <property type="molecule type" value="Transcribed_RNA"/>
</dbReference>
<reference evidence="1" key="1">
    <citation type="submission" date="2014-11" db="EMBL/GenBank/DDBJ databases">
        <authorList>
            <person name="Amaro Gonzalez C."/>
        </authorList>
    </citation>
    <scope>NUCLEOTIDE SEQUENCE</scope>
</reference>
<name>A0A0E9W6P9_ANGAN</name>
<evidence type="ECO:0000313" key="1">
    <source>
        <dbReference type="EMBL" id="JAH85986.1"/>
    </source>
</evidence>
<accession>A0A0E9W6P9</accession>
<protein>
    <submittedName>
        <fullName evidence="1">Uncharacterized protein</fullName>
    </submittedName>
</protein>
<reference evidence="1" key="2">
    <citation type="journal article" date="2015" name="Fish Shellfish Immunol.">
        <title>Early steps in the European eel (Anguilla anguilla)-Vibrio vulnificus interaction in the gills: Role of the RtxA13 toxin.</title>
        <authorList>
            <person name="Callol A."/>
            <person name="Pajuelo D."/>
            <person name="Ebbesson L."/>
            <person name="Teles M."/>
            <person name="MacKenzie S."/>
            <person name="Amaro C."/>
        </authorList>
    </citation>
    <scope>NUCLEOTIDE SEQUENCE</scope>
</reference>
<organism evidence="1">
    <name type="scientific">Anguilla anguilla</name>
    <name type="common">European freshwater eel</name>
    <name type="synonym">Muraena anguilla</name>
    <dbReference type="NCBI Taxonomy" id="7936"/>
    <lineage>
        <taxon>Eukaryota</taxon>
        <taxon>Metazoa</taxon>
        <taxon>Chordata</taxon>
        <taxon>Craniata</taxon>
        <taxon>Vertebrata</taxon>
        <taxon>Euteleostomi</taxon>
        <taxon>Actinopterygii</taxon>
        <taxon>Neopterygii</taxon>
        <taxon>Teleostei</taxon>
        <taxon>Anguilliformes</taxon>
        <taxon>Anguillidae</taxon>
        <taxon>Anguilla</taxon>
    </lineage>
</organism>
<dbReference type="AlphaFoldDB" id="A0A0E9W6P9"/>
<sequence length="69" mass="7710">MLILCPHCELTVELCQNVNLVLSIRCPSLKCITSCKPFTCLPVFVQEHNLPPVYPILASTIRTLSLKTL</sequence>
<proteinExistence type="predicted"/>